<dbReference type="AlphaFoldDB" id="A0A9J5WQJ6"/>
<evidence type="ECO:0008006" key="4">
    <source>
        <dbReference type="Google" id="ProtNLM"/>
    </source>
</evidence>
<dbReference type="PANTHER" id="PTHR31672">
    <property type="entry name" value="BNACNNG10540D PROTEIN"/>
    <property type="match status" value="1"/>
</dbReference>
<dbReference type="Proteomes" id="UP000824120">
    <property type="component" value="Chromosome 11"/>
</dbReference>
<name>A0A9J5WQJ6_SOLCO</name>
<sequence>MMYLLGSMHNLFFMIRVIDYVVSCALWNPTTREVRPSPVFVLGLNPLTNEYKMIFFFRENLAAVYSIVGTHGEILNLNSLFYKCETHIWCSRVDIVKQIMLRFSLKLLLWFKCVRKSWYALIKNPEFVQQQLKNHRSPQLLIYTNGTLDDPDHDYRSITLISKENMQTFKGMTHIIGSMDDLFLMYGTIDGVWNKICTFECIGLIKSCYDSSLMFADKASHLVSYNVRTKKTRHLGFQHSSLGIGAKCGGCGVFYYNESLVKLTLRDD</sequence>
<feature type="chain" id="PRO_5039908371" description="F-box associated domain-containing protein" evidence="1">
    <location>
        <begin position="25"/>
        <end position="268"/>
    </location>
</feature>
<feature type="signal peptide" evidence="1">
    <location>
        <begin position="1"/>
        <end position="24"/>
    </location>
</feature>
<protein>
    <recommendedName>
        <fullName evidence="4">F-box associated domain-containing protein</fullName>
    </recommendedName>
</protein>
<dbReference type="InterPro" id="IPR036047">
    <property type="entry name" value="F-box-like_dom_sf"/>
</dbReference>
<evidence type="ECO:0000256" key="1">
    <source>
        <dbReference type="SAM" id="SignalP"/>
    </source>
</evidence>
<dbReference type="InterPro" id="IPR050796">
    <property type="entry name" value="SCF_F-box_component"/>
</dbReference>
<gene>
    <name evidence="2" type="ORF">H5410_057332</name>
</gene>
<dbReference type="SUPFAM" id="SSF81383">
    <property type="entry name" value="F-box domain"/>
    <property type="match status" value="1"/>
</dbReference>
<proteinExistence type="predicted"/>
<comment type="caution">
    <text evidence="2">The sequence shown here is derived from an EMBL/GenBank/DDBJ whole genome shotgun (WGS) entry which is preliminary data.</text>
</comment>
<accession>A0A9J5WQJ6</accession>
<keyword evidence="3" id="KW-1185">Reference proteome</keyword>
<reference evidence="2 3" key="1">
    <citation type="submission" date="2020-09" db="EMBL/GenBank/DDBJ databases">
        <title>De no assembly of potato wild relative species, Solanum commersonii.</title>
        <authorList>
            <person name="Cho K."/>
        </authorList>
    </citation>
    <scope>NUCLEOTIDE SEQUENCE [LARGE SCALE GENOMIC DNA]</scope>
    <source>
        <strain evidence="2">LZ3.2</strain>
        <tissue evidence="2">Leaf</tissue>
    </source>
</reference>
<evidence type="ECO:0000313" key="2">
    <source>
        <dbReference type="EMBL" id="KAG5577198.1"/>
    </source>
</evidence>
<evidence type="ECO:0000313" key="3">
    <source>
        <dbReference type="Proteomes" id="UP000824120"/>
    </source>
</evidence>
<dbReference type="OrthoDB" id="1867629at2759"/>
<dbReference type="PANTHER" id="PTHR31672:SF13">
    <property type="entry name" value="F-BOX PROTEIN CPR30-LIKE"/>
    <property type="match status" value="1"/>
</dbReference>
<keyword evidence="1" id="KW-0732">Signal</keyword>
<organism evidence="2 3">
    <name type="scientific">Solanum commersonii</name>
    <name type="common">Commerson's wild potato</name>
    <name type="synonym">Commerson's nightshade</name>
    <dbReference type="NCBI Taxonomy" id="4109"/>
    <lineage>
        <taxon>Eukaryota</taxon>
        <taxon>Viridiplantae</taxon>
        <taxon>Streptophyta</taxon>
        <taxon>Embryophyta</taxon>
        <taxon>Tracheophyta</taxon>
        <taxon>Spermatophyta</taxon>
        <taxon>Magnoliopsida</taxon>
        <taxon>eudicotyledons</taxon>
        <taxon>Gunneridae</taxon>
        <taxon>Pentapetalae</taxon>
        <taxon>asterids</taxon>
        <taxon>lamiids</taxon>
        <taxon>Solanales</taxon>
        <taxon>Solanaceae</taxon>
        <taxon>Solanoideae</taxon>
        <taxon>Solaneae</taxon>
        <taxon>Solanum</taxon>
    </lineage>
</organism>
<dbReference type="EMBL" id="JACXVP010000011">
    <property type="protein sequence ID" value="KAG5577198.1"/>
    <property type="molecule type" value="Genomic_DNA"/>
</dbReference>